<dbReference type="PANTHER" id="PTHR11689">
    <property type="entry name" value="CHLORIDE CHANNEL PROTEIN CLC FAMILY MEMBER"/>
    <property type="match status" value="1"/>
</dbReference>
<dbReference type="GeneID" id="25729912"/>
<feature type="transmembrane region" description="Helical" evidence="8">
    <location>
        <begin position="145"/>
        <end position="170"/>
    </location>
</feature>
<protein>
    <submittedName>
        <fullName evidence="9">Chloride channel protein D</fullName>
    </submittedName>
</protein>
<accession>A0A0D2K953</accession>
<keyword evidence="3" id="KW-0677">Repeat</keyword>
<dbReference type="InterPro" id="IPR001807">
    <property type="entry name" value="ClC"/>
</dbReference>
<feature type="transmembrane region" description="Helical" evidence="8">
    <location>
        <begin position="302"/>
        <end position="325"/>
    </location>
</feature>
<evidence type="ECO:0000256" key="2">
    <source>
        <dbReference type="ARBA" id="ARBA00022692"/>
    </source>
</evidence>
<keyword evidence="2 8" id="KW-0812">Transmembrane</keyword>
<feature type="transmembrane region" description="Helical" evidence="8">
    <location>
        <begin position="190"/>
        <end position="214"/>
    </location>
</feature>
<feature type="region of interest" description="Disordered" evidence="7">
    <location>
        <begin position="35"/>
        <end position="79"/>
    </location>
</feature>
<evidence type="ECO:0000256" key="5">
    <source>
        <dbReference type="ARBA" id="ARBA00023122"/>
    </source>
</evidence>
<reference evidence="9 10" key="1">
    <citation type="journal article" date="2013" name="BMC Genomics">
        <title>Reconstruction of the lipid metabolism for the microalga Monoraphidium neglectum from its genome sequence reveals characteristics suitable for biofuel production.</title>
        <authorList>
            <person name="Bogen C."/>
            <person name="Al-Dilaimi A."/>
            <person name="Albersmeier A."/>
            <person name="Wichmann J."/>
            <person name="Grundmann M."/>
            <person name="Rupp O."/>
            <person name="Lauersen K.J."/>
            <person name="Blifernez-Klassen O."/>
            <person name="Kalinowski J."/>
            <person name="Goesmann A."/>
            <person name="Mussgnug J.H."/>
            <person name="Kruse O."/>
        </authorList>
    </citation>
    <scope>NUCLEOTIDE SEQUENCE [LARGE SCALE GENOMIC DNA]</scope>
    <source>
        <strain evidence="9 10">SAG 48.87</strain>
    </source>
</reference>
<keyword evidence="4 8" id="KW-1133">Transmembrane helix</keyword>
<dbReference type="GO" id="GO:0016020">
    <property type="term" value="C:membrane"/>
    <property type="evidence" value="ECO:0007669"/>
    <property type="project" value="UniProtKB-SubCell"/>
</dbReference>
<evidence type="ECO:0000256" key="8">
    <source>
        <dbReference type="SAM" id="Phobius"/>
    </source>
</evidence>
<sequence>MLHHAMRPGVTCCTPGAYTDYIEFQHSDDLDLGIDSQPLLSNGDGPSEPRLPSLVGDTRRLNGASGGGGGDGDDGEHGGSGGSIWTTIASIWRGTPENARVNHQYTQEEKRRLNHFESIDYLPPNSMVYRKWLARQPHRRLWDRWVMMGSIGFTVGLVAYALYVLIGVLAEFKYGVTRWLILHTNMVVAWLFNTATSLALVAGSSLVAVGYAPAAIGSGVPEVMAYLNGVMMPKVFNIATVGVKILSCGLAVASGLPVGPEGPLIHIGAALGAALSQGHSTTLGFTTNAFRRFRNPKDKRDFVTAGVAAGVAAAFNAPIGGLLFAFEEVASFWQHSLGWQIFFACMCATLTLNLLRSAGKAILHSRLLLARCP</sequence>
<dbReference type="Pfam" id="PF00654">
    <property type="entry name" value="Voltage_CLC"/>
    <property type="match status" value="1"/>
</dbReference>
<dbReference type="KEGG" id="mng:MNEG_1254"/>
<keyword evidence="5" id="KW-0129">CBS domain</keyword>
<evidence type="ECO:0000256" key="4">
    <source>
        <dbReference type="ARBA" id="ARBA00022989"/>
    </source>
</evidence>
<comment type="subcellular location">
    <subcellularLocation>
        <location evidence="1">Membrane</location>
        <topology evidence="1">Multi-pass membrane protein</topology>
    </subcellularLocation>
</comment>
<keyword evidence="6 8" id="KW-0472">Membrane</keyword>
<evidence type="ECO:0000256" key="6">
    <source>
        <dbReference type="ARBA" id="ARBA00023136"/>
    </source>
</evidence>
<dbReference type="Proteomes" id="UP000054498">
    <property type="component" value="Unassembled WGS sequence"/>
</dbReference>
<dbReference type="AlphaFoldDB" id="A0A0D2K953"/>
<dbReference type="EMBL" id="KK100340">
    <property type="protein sequence ID" value="KIZ06708.1"/>
    <property type="molecule type" value="Genomic_DNA"/>
</dbReference>
<dbReference type="InterPro" id="IPR051280">
    <property type="entry name" value="Cl-channel/antiporter"/>
</dbReference>
<dbReference type="Gene3D" id="1.10.3080.10">
    <property type="entry name" value="Clc chloride channel"/>
    <property type="match status" value="1"/>
</dbReference>
<evidence type="ECO:0000313" key="9">
    <source>
        <dbReference type="EMBL" id="KIZ06708.1"/>
    </source>
</evidence>
<evidence type="ECO:0000256" key="1">
    <source>
        <dbReference type="ARBA" id="ARBA00004141"/>
    </source>
</evidence>
<evidence type="ECO:0000256" key="3">
    <source>
        <dbReference type="ARBA" id="ARBA00022737"/>
    </source>
</evidence>
<dbReference type="PANTHER" id="PTHR11689:SF89">
    <property type="entry name" value="CHLORIDE CHANNEL PROTEIN"/>
    <property type="match status" value="1"/>
</dbReference>
<dbReference type="PRINTS" id="PR00762">
    <property type="entry name" value="CLCHANNEL"/>
</dbReference>
<dbReference type="OrthoDB" id="428525at2759"/>
<dbReference type="GO" id="GO:0015108">
    <property type="term" value="F:chloride transmembrane transporter activity"/>
    <property type="evidence" value="ECO:0007669"/>
    <property type="project" value="InterPro"/>
</dbReference>
<feature type="transmembrane region" description="Helical" evidence="8">
    <location>
        <begin position="337"/>
        <end position="355"/>
    </location>
</feature>
<name>A0A0D2K953_9CHLO</name>
<evidence type="ECO:0000313" key="10">
    <source>
        <dbReference type="Proteomes" id="UP000054498"/>
    </source>
</evidence>
<feature type="transmembrane region" description="Helical" evidence="8">
    <location>
        <begin position="264"/>
        <end position="290"/>
    </location>
</feature>
<feature type="transmembrane region" description="Helical" evidence="8">
    <location>
        <begin position="235"/>
        <end position="258"/>
    </location>
</feature>
<proteinExistence type="predicted"/>
<evidence type="ECO:0000256" key="7">
    <source>
        <dbReference type="SAM" id="MobiDB-lite"/>
    </source>
</evidence>
<dbReference type="RefSeq" id="XP_013905727.1">
    <property type="nucleotide sequence ID" value="XM_014050273.1"/>
</dbReference>
<dbReference type="SUPFAM" id="SSF81340">
    <property type="entry name" value="Clc chloride channel"/>
    <property type="match status" value="1"/>
</dbReference>
<keyword evidence="10" id="KW-1185">Reference proteome</keyword>
<dbReference type="InterPro" id="IPR014743">
    <property type="entry name" value="Cl-channel_core"/>
</dbReference>
<gene>
    <name evidence="9" type="ORF">MNEG_1254</name>
</gene>
<organism evidence="9 10">
    <name type="scientific">Monoraphidium neglectum</name>
    <dbReference type="NCBI Taxonomy" id="145388"/>
    <lineage>
        <taxon>Eukaryota</taxon>
        <taxon>Viridiplantae</taxon>
        <taxon>Chlorophyta</taxon>
        <taxon>core chlorophytes</taxon>
        <taxon>Chlorophyceae</taxon>
        <taxon>CS clade</taxon>
        <taxon>Sphaeropleales</taxon>
        <taxon>Selenastraceae</taxon>
        <taxon>Monoraphidium</taxon>
    </lineage>
</organism>